<dbReference type="Proteomes" id="UP000499080">
    <property type="component" value="Unassembled WGS sequence"/>
</dbReference>
<keyword evidence="2" id="KW-1185">Reference proteome</keyword>
<organism evidence="1 2">
    <name type="scientific">Araneus ventricosus</name>
    <name type="common">Orbweaver spider</name>
    <name type="synonym">Epeira ventricosa</name>
    <dbReference type="NCBI Taxonomy" id="182803"/>
    <lineage>
        <taxon>Eukaryota</taxon>
        <taxon>Metazoa</taxon>
        <taxon>Ecdysozoa</taxon>
        <taxon>Arthropoda</taxon>
        <taxon>Chelicerata</taxon>
        <taxon>Arachnida</taxon>
        <taxon>Araneae</taxon>
        <taxon>Araneomorphae</taxon>
        <taxon>Entelegynae</taxon>
        <taxon>Araneoidea</taxon>
        <taxon>Araneidae</taxon>
        <taxon>Araneus</taxon>
    </lineage>
</organism>
<sequence length="122" mass="13422">MPCWPVLQSEAAFSQAPEEGLKFRTLRRRMDLEGIYLQYPLFDGKRPQRQGLGPFGLYSGGQHRDDLDVQGPLSLAKDRGQSVAVLVTPVGYFCPGGRGSPHSRSGPHFEQGDLFSSLGFVV</sequence>
<evidence type="ECO:0000313" key="2">
    <source>
        <dbReference type="Proteomes" id="UP000499080"/>
    </source>
</evidence>
<proteinExistence type="predicted"/>
<protein>
    <submittedName>
        <fullName evidence="1">Uncharacterized protein</fullName>
    </submittedName>
</protein>
<name>A0A4Y2SVW7_ARAVE</name>
<accession>A0A4Y2SVW7</accession>
<dbReference type="EMBL" id="BGPR01024223">
    <property type="protein sequence ID" value="GBN92111.1"/>
    <property type="molecule type" value="Genomic_DNA"/>
</dbReference>
<gene>
    <name evidence="1" type="ORF">AVEN_1831_1</name>
</gene>
<comment type="caution">
    <text evidence="1">The sequence shown here is derived from an EMBL/GenBank/DDBJ whole genome shotgun (WGS) entry which is preliminary data.</text>
</comment>
<reference evidence="1 2" key="1">
    <citation type="journal article" date="2019" name="Sci. Rep.">
        <title>Orb-weaving spider Araneus ventricosus genome elucidates the spidroin gene catalogue.</title>
        <authorList>
            <person name="Kono N."/>
            <person name="Nakamura H."/>
            <person name="Ohtoshi R."/>
            <person name="Moran D.A.P."/>
            <person name="Shinohara A."/>
            <person name="Yoshida Y."/>
            <person name="Fujiwara M."/>
            <person name="Mori M."/>
            <person name="Tomita M."/>
            <person name="Arakawa K."/>
        </authorList>
    </citation>
    <scope>NUCLEOTIDE SEQUENCE [LARGE SCALE GENOMIC DNA]</scope>
</reference>
<evidence type="ECO:0000313" key="1">
    <source>
        <dbReference type="EMBL" id="GBN92111.1"/>
    </source>
</evidence>
<dbReference type="AlphaFoldDB" id="A0A4Y2SVW7"/>